<dbReference type="Pfam" id="PF19435">
    <property type="entry name" value="IntS14_b-barrel"/>
    <property type="match status" value="1"/>
</dbReference>
<keyword evidence="4" id="KW-0067">ATP-binding</keyword>
<dbReference type="PANTHER" id="PTHR11782">
    <property type="entry name" value="ADENOSINE/GUANOSINE DIPHOSPHATASE"/>
    <property type="match status" value="1"/>
</dbReference>
<organism evidence="8">
    <name type="scientific">Soboliphyme baturini</name>
    <dbReference type="NCBI Taxonomy" id="241478"/>
    <lineage>
        <taxon>Eukaryota</taxon>
        <taxon>Metazoa</taxon>
        <taxon>Ecdysozoa</taxon>
        <taxon>Nematoda</taxon>
        <taxon>Enoplea</taxon>
        <taxon>Dorylaimia</taxon>
        <taxon>Dioctophymatida</taxon>
        <taxon>Dioctophymatoidea</taxon>
        <taxon>Soboliphymatidae</taxon>
        <taxon>Soboliphyme</taxon>
    </lineage>
</organism>
<proteinExistence type="inferred from homology"/>
<feature type="active site" description="Proton acceptor" evidence="3">
    <location>
        <position position="231"/>
    </location>
</feature>
<gene>
    <name evidence="6" type="ORF">SBAD_LOCUS4063</name>
</gene>
<accession>A0A183IKB7</accession>
<feature type="binding site" evidence="4">
    <location>
        <begin position="263"/>
        <end position="267"/>
    </location>
    <ligand>
        <name>ATP</name>
        <dbReference type="ChEBI" id="CHEBI:30616"/>
    </ligand>
</feature>
<comment type="similarity">
    <text evidence="1">Belongs to the GDA1/CD39 NTPase family.</text>
</comment>
<evidence type="ECO:0000259" key="5">
    <source>
        <dbReference type="Pfam" id="PF19435"/>
    </source>
</evidence>
<dbReference type="PANTHER" id="PTHR11782:SF121">
    <property type="entry name" value="NUCLEOSIDE-DIPHOSPHATASE MIG-23"/>
    <property type="match status" value="1"/>
</dbReference>
<dbReference type="GO" id="GO:0017111">
    <property type="term" value="F:ribonucleoside triphosphate phosphatase activity"/>
    <property type="evidence" value="ECO:0007669"/>
    <property type="project" value="TreeGrafter"/>
</dbReference>
<sequence length="533" mass="60475">MPHVHRYVRVTDFETVTYEISSELTILGSLKSTELASPTVVARYHVVSVSDKADIDNDGNFCTLIVGSLKHDWYGYLTSVSDAKKSSLLLNCLIPGEPNYVIIIDAGSSGSRLFIYRCYVPKLGELLAVQPVLDEKGQNVVKKKEPGLSSFAENPSDVVEYVKDLLDYASEYIPSTKRKETSLFILATAGMRLLPEKKQDDILQELYNRLPSMYDFAMAKDSFQVISGKHEGLYAWISMNYVLGRLGPNRSQTKTAGIIDLGGGSVQIAFEVPQAQPYEQVYSHSLFEEVNLSYDGSSSHYKYRVYISTFLGYGANQANRLYEKWLSEQNTSRSTGPRTVNDCCLPKGMVINVSTVGLEHVRRRGAGCFYTCMNDLKRIITENVSCNEPRCSLQGIYQPAIDYNEMEFYGMSEYWFTSNDVFTLGTSYDRQKFLYSSSEYCSTNWSIIWRRFSRKLYPKADENRLRMQCFKSAWASVLLHTAFGFPENVSTFHPVYQIEGKEIQWTLGAVLHKMRHLPLKKDKNMPGCDTSIT</sequence>
<dbReference type="GO" id="GO:0005524">
    <property type="term" value="F:ATP binding"/>
    <property type="evidence" value="ECO:0007669"/>
    <property type="project" value="UniProtKB-KW"/>
</dbReference>
<dbReference type="Proteomes" id="UP000270296">
    <property type="component" value="Unassembled WGS sequence"/>
</dbReference>
<dbReference type="Gene3D" id="3.30.420.150">
    <property type="entry name" value="Exopolyphosphatase. Domain 2"/>
    <property type="match status" value="1"/>
</dbReference>
<feature type="domain" description="Integrator complex subunit 14 beta-barrel" evidence="5">
    <location>
        <begin position="2"/>
        <end position="57"/>
    </location>
</feature>
<protein>
    <submittedName>
        <fullName evidence="8">IntS14_b-barrel domain-containing protein</fullName>
    </submittedName>
</protein>
<dbReference type="WBParaSite" id="SBAD_0000424401-mRNA-1">
    <property type="protein sequence ID" value="SBAD_0000424401-mRNA-1"/>
    <property type="gene ID" value="SBAD_0000424401"/>
</dbReference>
<dbReference type="GO" id="GO:0006256">
    <property type="term" value="P:UDP catabolic process"/>
    <property type="evidence" value="ECO:0007669"/>
    <property type="project" value="TreeGrafter"/>
</dbReference>
<dbReference type="GO" id="GO:0045134">
    <property type="term" value="F:UDP phosphatase activity"/>
    <property type="evidence" value="ECO:0007669"/>
    <property type="project" value="TreeGrafter"/>
</dbReference>
<dbReference type="GO" id="GO:0004382">
    <property type="term" value="F:GDP phosphatase activity"/>
    <property type="evidence" value="ECO:0007669"/>
    <property type="project" value="TreeGrafter"/>
</dbReference>
<evidence type="ECO:0000256" key="2">
    <source>
        <dbReference type="ARBA" id="ARBA00022801"/>
    </source>
</evidence>
<keyword evidence="7" id="KW-1185">Reference proteome</keyword>
<evidence type="ECO:0000256" key="3">
    <source>
        <dbReference type="PIRSR" id="PIRSR600407-1"/>
    </source>
</evidence>
<keyword evidence="2" id="KW-0378">Hydrolase</keyword>
<dbReference type="GO" id="GO:0005794">
    <property type="term" value="C:Golgi apparatus"/>
    <property type="evidence" value="ECO:0007669"/>
    <property type="project" value="TreeGrafter"/>
</dbReference>
<reference evidence="8" key="1">
    <citation type="submission" date="2016-06" db="UniProtKB">
        <authorList>
            <consortium name="WormBaseParasite"/>
        </authorList>
    </citation>
    <scope>IDENTIFICATION</scope>
</reference>
<dbReference type="InterPro" id="IPR000407">
    <property type="entry name" value="GDA1_CD39_NTPase"/>
</dbReference>
<dbReference type="Gene3D" id="3.30.420.40">
    <property type="match status" value="1"/>
</dbReference>
<keyword evidence="4" id="KW-0547">Nucleotide-binding</keyword>
<evidence type="ECO:0000313" key="6">
    <source>
        <dbReference type="EMBL" id="VDP03269.1"/>
    </source>
</evidence>
<reference evidence="6 7" key="2">
    <citation type="submission" date="2018-11" db="EMBL/GenBank/DDBJ databases">
        <authorList>
            <consortium name="Pathogen Informatics"/>
        </authorList>
    </citation>
    <scope>NUCLEOTIDE SEQUENCE [LARGE SCALE GENOMIC DNA]</scope>
</reference>
<evidence type="ECO:0000256" key="1">
    <source>
        <dbReference type="ARBA" id="ARBA00009283"/>
    </source>
</evidence>
<dbReference type="OrthoDB" id="6372431at2759"/>
<dbReference type="Pfam" id="PF01150">
    <property type="entry name" value="GDA1_CD39"/>
    <property type="match status" value="1"/>
</dbReference>
<dbReference type="GO" id="GO:0046036">
    <property type="term" value="P:CTP metabolic process"/>
    <property type="evidence" value="ECO:0007669"/>
    <property type="project" value="TreeGrafter"/>
</dbReference>
<dbReference type="EMBL" id="UZAM01008106">
    <property type="protein sequence ID" value="VDP03269.1"/>
    <property type="molecule type" value="Genomic_DNA"/>
</dbReference>
<dbReference type="InterPro" id="IPR045814">
    <property type="entry name" value="IntS14_b-barrel"/>
</dbReference>
<name>A0A183IKB7_9BILA</name>
<dbReference type="AlphaFoldDB" id="A0A183IKB7"/>
<dbReference type="GO" id="GO:0016020">
    <property type="term" value="C:membrane"/>
    <property type="evidence" value="ECO:0007669"/>
    <property type="project" value="TreeGrafter"/>
</dbReference>
<evidence type="ECO:0000313" key="7">
    <source>
        <dbReference type="Proteomes" id="UP000270296"/>
    </source>
</evidence>
<evidence type="ECO:0000256" key="4">
    <source>
        <dbReference type="PIRSR" id="PIRSR600407-2"/>
    </source>
</evidence>
<evidence type="ECO:0000313" key="8">
    <source>
        <dbReference type="WBParaSite" id="SBAD_0000424401-mRNA-1"/>
    </source>
</evidence>